<organism evidence="2 3">
    <name type="scientific">Xylona heveae (strain CBS 132557 / TC161)</name>
    <dbReference type="NCBI Taxonomy" id="1328760"/>
    <lineage>
        <taxon>Eukaryota</taxon>
        <taxon>Fungi</taxon>
        <taxon>Dikarya</taxon>
        <taxon>Ascomycota</taxon>
        <taxon>Pezizomycotina</taxon>
        <taxon>Xylonomycetes</taxon>
        <taxon>Xylonales</taxon>
        <taxon>Xylonaceae</taxon>
        <taxon>Xylona</taxon>
    </lineage>
</organism>
<sequence>PKNWPAGIIYLTEPAYSSQLGPSELSALRQNDGPVNGPGIINTLPSPLVKITAITSPATHPAVGQYGLFAARDLAPSSFIVDYLGYVHPASDTDESSNYDLCLDADCGVGVDATKMGNEARFTNDYRGIRPEGPNAEFKEHVVNGERRMSIWVLPAGKNGHRKRGIRKGEEICVSYGKGFWRER</sequence>
<dbReference type="AlphaFoldDB" id="A0A165FVK9"/>
<name>A0A165FVK9_XYLHT</name>
<gene>
    <name evidence="2" type="ORF">L228DRAFT_196816</name>
</gene>
<dbReference type="GeneID" id="28894743"/>
<protein>
    <submittedName>
        <fullName evidence="2">SET domain-containing protein</fullName>
    </submittedName>
</protein>
<reference evidence="2 3" key="1">
    <citation type="journal article" date="2016" name="Fungal Biol.">
        <title>The genome of Xylona heveae provides a window into fungal endophytism.</title>
        <authorList>
            <person name="Gazis R."/>
            <person name="Kuo A."/>
            <person name="Riley R."/>
            <person name="LaButti K."/>
            <person name="Lipzen A."/>
            <person name="Lin J."/>
            <person name="Amirebrahimi M."/>
            <person name="Hesse C.N."/>
            <person name="Spatafora J.W."/>
            <person name="Henrissat B."/>
            <person name="Hainaut M."/>
            <person name="Grigoriev I.V."/>
            <person name="Hibbett D.S."/>
        </authorList>
    </citation>
    <scope>NUCLEOTIDE SEQUENCE [LARGE SCALE GENOMIC DNA]</scope>
    <source>
        <strain evidence="2 3">TC161</strain>
    </source>
</reference>
<evidence type="ECO:0000313" key="2">
    <source>
        <dbReference type="EMBL" id="KZF21433.1"/>
    </source>
</evidence>
<dbReference type="SUPFAM" id="SSF82199">
    <property type="entry name" value="SET domain"/>
    <property type="match status" value="1"/>
</dbReference>
<keyword evidence="3" id="KW-1185">Reference proteome</keyword>
<dbReference type="InterPro" id="IPR046341">
    <property type="entry name" value="SET_dom_sf"/>
</dbReference>
<proteinExistence type="predicted"/>
<dbReference type="EMBL" id="KV407461">
    <property type="protein sequence ID" value="KZF21433.1"/>
    <property type="molecule type" value="Genomic_DNA"/>
</dbReference>
<dbReference type="RefSeq" id="XP_018186988.1">
    <property type="nucleotide sequence ID" value="XM_018329606.1"/>
</dbReference>
<dbReference type="OrthoDB" id="5792673at2759"/>
<dbReference type="InParanoid" id="A0A165FVK9"/>
<dbReference type="STRING" id="1328760.A0A165FVK9"/>
<accession>A0A165FVK9</accession>
<dbReference type="Gene3D" id="2.170.270.10">
    <property type="entry name" value="SET domain"/>
    <property type="match status" value="1"/>
</dbReference>
<dbReference type="PROSITE" id="PS50280">
    <property type="entry name" value="SET"/>
    <property type="match status" value="1"/>
</dbReference>
<feature type="non-terminal residue" evidence="2">
    <location>
        <position position="1"/>
    </location>
</feature>
<feature type="domain" description="SET" evidence="1">
    <location>
        <begin position="47"/>
        <end position="177"/>
    </location>
</feature>
<evidence type="ECO:0000313" key="3">
    <source>
        <dbReference type="Proteomes" id="UP000076632"/>
    </source>
</evidence>
<evidence type="ECO:0000259" key="1">
    <source>
        <dbReference type="PROSITE" id="PS50280"/>
    </source>
</evidence>
<dbReference type="Proteomes" id="UP000076632">
    <property type="component" value="Unassembled WGS sequence"/>
</dbReference>
<dbReference type="Pfam" id="PF00856">
    <property type="entry name" value="SET"/>
    <property type="match status" value="1"/>
</dbReference>
<dbReference type="OMA" id="WCERWGE"/>
<dbReference type="InterPro" id="IPR001214">
    <property type="entry name" value="SET_dom"/>
</dbReference>
<feature type="non-terminal residue" evidence="2">
    <location>
        <position position="184"/>
    </location>
</feature>
<dbReference type="SMART" id="SM00317">
    <property type="entry name" value="SET"/>
    <property type="match status" value="1"/>
</dbReference>